<evidence type="ECO:0000313" key="4">
    <source>
        <dbReference type="Proteomes" id="UP000520814"/>
    </source>
</evidence>
<keyword evidence="1" id="KW-0677">Repeat</keyword>
<proteinExistence type="predicted"/>
<dbReference type="PROSITE" id="PS50817">
    <property type="entry name" value="INTEIN_N_TER"/>
    <property type="match status" value="1"/>
</dbReference>
<dbReference type="NCBIfam" id="TIGR04215">
    <property type="entry name" value="choice_anch_A"/>
    <property type="match status" value="1"/>
</dbReference>
<dbReference type="Pfam" id="PF07591">
    <property type="entry name" value="PT-HINT"/>
    <property type="match status" value="1"/>
</dbReference>
<dbReference type="GO" id="GO:0016539">
    <property type="term" value="P:intein-mediated protein splicing"/>
    <property type="evidence" value="ECO:0007669"/>
    <property type="project" value="InterPro"/>
</dbReference>
<dbReference type="InterPro" id="IPR003587">
    <property type="entry name" value="Hint_dom_N"/>
</dbReference>
<dbReference type="Pfam" id="PF20597">
    <property type="entry name" value="pAdhesive_15"/>
    <property type="match status" value="1"/>
</dbReference>
<sequence>MLLTLPTFAQTASLSNLGTANDFNLFVFGNNQVNGHQDINGRVAVGGNLTATAQLDFATSEPEGSSVSLVVGGFFQTNNGELHGSQLVAGNVSASSNYHIHGDLRSNGSISLTNCQIEGSVVYGTTLSRSNTSISGSVSQGTTSLPFDFGAVQTDLTARSVSWFGLASTGTKSTQGSKLTLTGNLPGLNVFSVTTAELDQYNQLTIYAQNGATVLVNVSGASGTSNIKFNLSGGISENRVLVNYRQATNLSFSGARVKGSVLAPLAAVAMNGYEQKGTLVCASLSGNGKLDEATFTGSLPDGSSGGNPTLASLTITPATVTGGTSTTGTVALTAAAPAGGATVTLASNNGAASTPASVTIPAGATSANFTITTSSVTSTTTVTISGTYAGVTKTAGLTINAPPAVTNLSLSPIQVAGGSSSTGTVTIAGLAPAGGVTVSLSSNSTSATVPASVVVPAGAASATFTVSTSSVSAQTTATISASANGGVATAQLIITSPTLLSLTLSPTTVKGGASSTGTVTLSSPAPTGGLTVALTTASPASVPGSVVVPAGATSATFTVATVAVATNTTATVTGSAGGVSKSATLTVTAPTLLSLTLSPTSVNAGEPSTGTVTISDPAPSGGLTVALASSSTFATVPASVSIPAGATSATFAVSTSDVPATTTATITASLNGVNKSASLEIIYVPPTLLSLTVAPATVKGGQSSTGTVTISKAAPAGGTTITLASDNAAATTPSSVTVAAGATTATFTISTVAVPANVTATISASLGGVTKTAPLTITAPKLLTLTLNPTSVDGGQSSTGTVTISDPAPVGGLSIGLTSSNAAATTPASVTIPAGATSADFTVATSVVTAETMATITGTLNGDSASAILTIRYIPPTPKLTLTVSPNQLLGGLTARGTVTLVGNVAPTGGMVIQLASSDSAATVPATVTIPAGETSTSFDIPTTVVLAQRVATLTATGNGGSATATLTILPAPCVESASLVQSISFATNPLIGGREVTGTVTLTGPAVAGGQAILLASNDPTLVPVPAAIFIEGGQTTGTFTINTAPVNLMSWVTVSAGYHASVASATLTLNPGPESGLVGGGGMGSDGPSLTPAALAAGYRLVPFLSGFPPAQLGYGFLSFTSSPDSSIIGLVGNIGQESIKLPNRNYLAYTDKLPYTTSGILGVRSGDGLYQSDFDSGFWRIGTDGNRLSRLVAGGTIRGGAQDVNPNTGGILVSGQFASGVLYPAVEVDVLTGEWHIVAPGQGSGAGAAFSEDGSLLFRKQFSGIEILEYGTSALLSFIAQGGHGIAVGTGSLTNMVYTMDHDLIQVNTATGEKTTIVQGNGALGSQLPSYDGEGNLFLAYNDRAMRLYPPLGAYFGTRLPEQIITRDDKNASYAPLSLSGTNYSGDLANAAAFDLSGVVGGVQAAQVLRAGAITHGFEGTLDAQLGVRSLLGGTITSYATPIPSVEKLASPYNYSQSWALPEVFYPELRLALGGLYTLGLTDKASGICGTWLFGDTPNASWPGGRNQLTLKLSPRGLPITMPGRVVGLTLPRPSRPVRGPWEIWQGQTLIASALAPNGWDVEDDHTIYAGVAVTVPGAANTATYEVRFVGAAAPRGGAGSFRVLASSALAPTLKPLALSSSSVVGGATVTALVELDAPAPAGGATVALSSRGGGISHPDRVDIPAGATSATFVISTQPGAATARIQASYNGYRVARLRIDGGAPLPPGLGLLSVIVAPGMVIGGQDTSLTATLSGPAPDGGVLVNLASSGPEAILPAQLYVPEGATVASTAVQTTQVAAATTLTLTGELNGTSKTAQLTLVGQITAPTVVITSPEDGMTFRVPNRSLNIDIRAAATVGAGATLQKIELFANGNKIASLYGQNPVIHTQNFTPGVYELQARAVDSFGQASLSEKVTIYLNDSFFQTPRPQIRPRGGNYTGPQTITITVPNAGFDPWNPAIYYTLDGSDPAVNGLRYTGPFVILSDTTVKAVARFADWAMSPQASESYVISGGGGGPGADNLTAVITAPVDGGLITQPSQVTGTITSTNGAGWRLWYRLAGETSWKPLASGMAAAGAQTISTLFDPTLVLNGTYQLFLEARTAGGTSASDLTSFIVEGNMKIGNFKLSFTDLVVPIAGIPITVTRSYDTLDKRTGDFGVGWTLQMSNIRLQKSVPIHDFWEERADAISVLGQPAFNFFFRQSKKHYITITFPSGEVYRFAAVYSPQFQGLSPINAARLDWVPVGRTRGTLRPTAEIGQSTTATNVLVAPLGGGVYNNPDWTAMELIGYGDGNGTSGEYEPTEFELTTLDGTVWIIDEKKGLVKVTEPNGNQVSFGPNGITSSNGVNVSLLRDGTGRITAITDPMGKVMRYQIDGRGDLTAFKDRMGNRTSFTYDVFHNLLTVNNPTGSERISNQYNQNNRWSTLSDGNGEALRFEYGIDDPNVADNIETITNVLGHKTVVSRNNRGNVTSRIRYLGTRPITVSIDYTDPAHPDMPTEIVDAMGFAIRNEYGPLGELLRVSDGAGQTISTRTYDANGRLLTETRGDGVRVMAQTYDAKGNVATGTDALNNTWTFTRNANGTLSQMIDPLGYVSRINYDSFGRVHQTISPSGFVQILERNLNGAITAKELTRSIWVSGNGGNAPRGPSLSPQLPWFLGQPVLVPIQSRSEYSRDANNRVEDVTFPDGSTSSVLYDPDGRVQKVKDVIGRFVEYVWDKNGLPKTIKLPNGMEIGATHDPLGRRETATDRLGRRTNYTWDALGRLTDVALFTTDGVKREHYEYNDNGDLVLSRDALNRETTISYTYYTNGKPQIVVVRDPQGRTQTTRYSYWGDVESITDGAGRKVSYEYDAKGRTSAVIANDSSRTRYEYDANDNVTAVVLPSGRRFTYTYSGERQLTSTTDPGNLKTTFHSDELGNVLSYTDALNRTTMFQYDASGYLSGRRLPMGQGETIVNRPDGKPLAHTDFRGRTTTFTYGDTSQSFLTRITPDPFLNEPSIVTDYDIEGKPLTVQRGNITNSFGYDAFGRVRRTTGPTGSLFYEYDLVDRLTRSVTPNGQTTYSYDNSDLLTGTVDTSGALGYNYDSGGRLTSMSRSNGMATVYGYNDRGNVTQVAHSVFGLAPILYEYDADSRRTRVQESTGTTVYGYDDSGRLTSENHSARGMIEYVYDNAHNRRRKITPQGTFVYNYNDNDELLQITAPSGFQTTYDYDLNGSCIRAGLIPLAYDSLGALVQAGQTTFGYDALGTRYTQTTQSGTTSYLADITGMSQVVEEYTGLGGNFLKARYGPGTMTRNGATSWFVTNGSGSTGALTDNSGSITDSFVYDAFGSPTRLTGNTPTSLLYGGQEFDESTGLYFLRARYYDAQAGRFLARDPVMGYPNNPLTLNGYNYAGADPVNNSDFSGLDYTLTEGMTVLGMVNSVRGMLGGLPSFMGDVSSGAYDHPKTQEQALANAEHLMSATLGTLADTIQGVTPLLSGALRLINVATMTYIEERDALDTLFDPYADAEAKMFASLAIASRTASFAVESVLEFAANGVDGAMDMAIKSWDTAMGDGTAEYLLNSPIDMGRQVKKYTYGSGDMKAVHVSRGVGDPYEREGLCEKNDCFVAGTKVLMGNGQGKPIEQIQVGEQVYSFNPSTGKLEAQKVTETFVSIVSELREVHIGDSVYLVTPDHPFLTNKGWVTAEALGIGTQIITRAGPSATTTRVRDNKVISAQDPLNRTVLFGYDIDASGFRVYNIEVQNLHNYVVNRKSEKGLKEQSRGQDDYWNVVHNPGRKAAYGAGWTGAGMSATRRDGLPTTAGIYHIKNASTGEEYIGKAVNVKTRLTAKKHTNARDLMDKGSDQDVSVNVYPVTFAGQAASDPHHSILVAEQTIMDQFKVIPKNHPWKNDIVSLSPSKLNKYRHLMPHIGPLGAY</sequence>
<evidence type="ECO:0000256" key="1">
    <source>
        <dbReference type="ARBA" id="ARBA00022737"/>
    </source>
</evidence>
<organism evidence="3 4">
    <name type="scientific">Armatimonas rosea</name>
    <dbReference type="NCBI Taxonomy" id="685828"/>
    <lineage>
        <taxon>Bacteria</taxon>
        <taxon>Bacillati</taxon>
        <taxon>Armatimonadota</taxon>
        <taxon>Armatimonadia</taxon>
        <taxon>Armatimonadales</taxon>
        <taxon>Armatimonadaceae</taxon>
        <taxon>Armatimonas</taxon>
    </lineage>
</organism>
<dbReference type="Proteomes" id="UP000520814">
    <property type="component" value="Unassembled WGS sequence"/>
</dbReference>
<evidence type="ECO:0000313" key="3">
    <source>
        <dbReference type="EMBL" id="MBB6054097.1"/>
    </source>
</evidence>
<evidence type="ECO:0000259" key="2">
    <source>
        <dbReference type="SMART" id="SM00306"/>
    </source>
</evidence>
<dbReference type="PANTHER" id="PTHR32305">
    <property type="match status" value="1"/>
</dbReference>
<dbReference type="SMART" id="SM00306">
    <property type="entry name" value="HintN"/>
    <property type="match status" value="1"/>
</dbReference>
<dbReference type="Pfam" id="PF13290">
    <property type="entry name" value="CHB_HEX_C_1"/>
    <property type="match status" value="1"/>
</dbReference>
<dbReference type="InterPro" id="IPR006530">
    <property type="entry name" value="YD"/>
</dbReference>
<dbReference type="CDD" id="cd00081">
    <property type="entry name" value="Hint"/>
    <property type="match status" value="1"/>
</dbReference>
<keyword evidence="4" id="KW-1185">Reference proteome</keyword>
<dbReference type="Pfam" id="PF20148">
    <property type="entry name" value="DUF6531"/>
    <property type="match status" value="1"/>
</dbReference>
<dbReference type="SUPFAM" id="SSF51294">
    <property type="entry name" value="Hedgehog/intein (Hint) domain"/>
    <property type="match status" value="1"/>
</dbReference>
<dbReference type="InterPro" id="IPR031325">
    <property type="entry name" value="RHS_repeat"/>
</dbReference>
<dbReference type="InterPro" id="IPR056823">
    <property type="entry name" value="TEN-like_YD-shell"/>
</dbReference>
<dbReference type="SUPFAM" id="SSF63829">
    <property type="entry name" value="Calcium-dependent phosphotriesterase"/>
    <property type="match status" value="1"/>
</dbReference>
<dbReference type="Gene3D" id="2.180.10.10">
    <property type="entry name" value="RHS repeat-associated core"/>
    <property type="match status" value="4"/>
</dbReference>
<reference evidence="3 4" key="1">
    <citation type="submission" date="2020-08" db="EMBL/GenBank/DDBJ databases">
        <title>Genomic Encyclopedia of Type Strains, Phase IV (KMG-IV): sequencing the most valuable type-strain genomes for metagenomic binning, comparative biology and taxonomic classification.</title>
        <authorList>
            <person name="Goeker M."/>
        </authorList>
    </citation>
    <scope>NUCLEOTIDE SEQUENCE [LARGE SCALE GENOMIC DNA]</scope>
    <source>
        <strain evidence="3 4">DSM 23562</strain>
    </source>
</reference>
<dbReference type="InterPro" id="IPR006141">
    <property type="entry name" value="Intein_N"/>
</dbReference>
<dbReference type="NCBIfam" id="TIGR03696">
    <property type="entry name" value="Rhs_assc_core"/>
    <property type="match status" value="1"/>
</dbReference>
<dbReference type="InterPro" id="IPR022385">
    <property type="entry name" value="Rhs_assc_core"/>
</dbReference>
<dbReference type="EMBL" id="JACHGW010000014">
    <property type="protein sequence ID" value="MBB6054097.1"/>
    <property type="molecule type" value="Genomic_DNA"/>
</dbReference>
<dbReference type="Gene3D" id="2.60.40.10">
    <property type="entry name" value="Immunoglobulins"/>
    <property type="match status" value="1"/>
</dbReference>
<dbReference type="InterPro" id="IPR036844">
    <property type="entry name" value="Hint_dom_sf"/>
</dbReference>
<feature type="domain" description="Hint" evidence="2">
    <location>
        <begin position="3578"/>
        <end position="3672"/>
    </location>
</feature>
<accession>A0A7W9SWF4</accession>
<gene>
    <name evidence="3" type="ORF">HNQ39_005944</name>
</gene>
<comment type="caution">
    <text evidence="3">The sequence shown here is derived from an EMBL/GenBank/DDBJ whole genome shotgun (WGS) entry which is preliminary data.</text>
</comment>
<name>A0A7W9SWF4_ARMRO</name>
<dbReference type="Pfam" id="PF25023">
    <property type="entry name" value="TEN_YD-shell"/>
    <property type="match status" value="3"/>
</dbReference>
<dbReference type="Gene3D" id="2.170.16.10">
    <property type="entry name" value="Hedgehog/Intein (Hint) domain"/>
    <property type="match status" value="1"/>
</dbReference>
<dbReference type="InterPro" id="IPR045351">
    <property type="entry name" value="DUF6531"/>
</dbReference>
<dbReference type="RefSeq" id="WP_184204180.1">
    <property type="nucleotide sequence ID" value="NZ_JACHGW010000014.1"/>
</dbReference>
<dbReference type="InterPro" id="IPR050708">
    <property type="entry name" value="T6SS_VgrG/RHS"/>
</dbReference>
<dbReference type="PANTHER" id="PTHR32305:SF15">
    <property type="entry name" value="PROTEIN RHSA-RELATED"/>
    <property type="match status" value="1"/>
</dbReference>
<dbReference type="Pfam" id="PF05593">
    <property type="entry name" value="RHS_repeat"/>
    <property type="match status" value="2"/>
</dbReference>
<dbReference type="InterPro" id="IPR013783">
    <property type="entry name" value="Ig-like_fold"/>
</dbReference>
<protein>
    <submittedName>
        <fullName evidence="3">Choice-of-anchor A domain-containing protein/RHS repeat-associated protein</fullName>
    </submittedName>
</protein>
<dbReference type="InterPro" id="IPR059177">
    <property type="entry name" value="GH29D-like_dom"/>
</dbReference>
<dbReference type="InterPro" id="IPR026588">
    <property type="entry name" value="Choice_anch_A"/>
</dbReference>
<dbReference type="NCBIfam" id="TIGR01643">
    <property type="entry name" value="YD_repeat_2x"/>
    <property type="match status" value="6"/>
</dbReference>